<accession>A0ABD3Q585</accession>
<dbReference type="AlphaFoldDB" id="A0ABD3Q585"/>
<feature type="transmembrane region" description="Helical" evidence="2">
    <location>
        <begin position="118"/>
        <end position="138"/>
    </location>
</feature>
<keyword evidence="2" id="KW-0472">Membrane</keyword>
<name>A0ABD3Q585_9STRA</name>
<feature type="transmembrane region" description="Helical" evidence="2">
    <location>
        <begin position="70"/>
        <end position="89"/>
    </location>
</feature>
<feature type="transmembrane region" description="Helical" evidence="2">
    <location>
        <begin position="288"/>
        <end position="311"/>
    </location>
</feature>
<protein>
    <submittedName>
        <fullName evidence="3">Uncharacterized protein</fullName>
    </submittedName>
</protein>
<keyword evidence="4" id="KW-1185">Reference proteome</keyword>
<comment type="caution">
    <text evidence="3">The sequence shown here is derived from an EMBL/GenBank/DDBJ whole genome shotgun (WGS) entry which is preliminary data.</text>
</comment>
<feature type="compositionally biased region" description="Low complexity" evidence="1">
    <location>
        <begin position="1"/>
        <end position="17"/>
    </location>
</feature>
<dbReference type="EMBL" id="JABMIG020000071">
    <property type="protein sequence ID" value="KAL3795453.1"/>
    <property type="molecule type" value="Genomic_DNA"/>
</dbReference>
<dbReference type="Proteomes" id="UP001516023">
    <property type="component" value="Unassembled WGS sequence"/>
</dbReference>
<feature type="region of interest" description="Disordered" evidence="1">
    <location>
        <begin position="1"/>
        <end position="26"/>
    </location>
</feature>
<feature type="transmembrane region" description="Helical" evidence="2">
    <location>
        <begin position="189"/>
        <end position="209"/>
    </location>
</feature>
<feature type="transmembrane region" description="Helical" evidence="2">
    <location>
        <begin position="357"/>
        <end position="376"/>
    </location>
</feature>
<evidence type="ECO:0000313" key="3">
    <source>
        <dbReference type="EMBL" id="KAL3795453.1"/>
    </source>
</evidence>
<evidence type="ECO:0000256" key="2">
    <source>
        <dbReference type="SAM" id="Phobius"/>
    </source>
</evidence>
<evidence type="ECO:0000256" key="1">
    <source>
        <dbReference type="SAM" id="MobiDB-lite"/>
    </source>
</evidence>
<feature type="transmembrane region" description="Helical" evidence="2">
    <location>
        <begin position="263"/>
        <end position="282"/>
    </location>
</feature>
<keyword evidence="2" id="KW-0812">Transmembrane</keyword>
<evidence type="ECO:0000313" key="4">
    <source>
        <dbReference type="Proteomes" id="UP001516023"/>
    </source>
</evidence>
<organism evidence="3 4">
    <name type="scientific">Cyclotella cryptica</name>
    <dbReference type="NCBI Taxonomy" id="29204"/>
    <lineage>
        <taxon>Eukaryota</taxon>
        <taxon>Sar</taxon>
        <taxon>Stramenopiles</taxon>
        <taxon>Ochrophyta</taxon>
        <taxon>Bacillariophyta</taxon>
        <taxon>Coscinodiscophyceae</taxon>
        <taxon>Thalassiosirophycidae</taxon>
        <taxon>Stephanodiscales</taxon>
        <taxon>Stephanodiscaceae</taxon>
        <taxon>Cyclotella</taxon>
    </lineage>
</organism>
<gene>
    <name evidence="3" type="ORF">HJC23_000811</name>
</gene>
<sequence length="411" mass="45282">MDETSSPASDPISPPAANESSKAGGDAVIVNNDAPEYSTRMESDGIGEGVSTGWRAMFVNGHPAVLNYRYLTTLSYLLSAISVCGMIFMRVREEGIYADEYLWMRYQTLLTPAPYTNYIWIPLFGLQGLFLYGSLLPFKNSPLVGYAALSSPQENATERTKSYINCPIIHYPGLCAMSIFMIYSYDRAYMLFATVFALLATVICSKIVIVQLQVLAEADNTPASDEEAGERDMSAVVRGSTSNPLSIAFFQEYISLRLPFELFWGYSVCLVFLYLNTWLHALGLNPKALVVTANMSIFSLLVIAAYILWGLKQGNGRHLYGLVVSMVWYLVGVAVELQAPTQPIYNEFSDGQILRTQFFAGLASTILSSLLMTRIIKSVIKRNVFNLMGACQGKDAAGAVEDDITTGYVHA</sequence>
<reference evidence="3 4" key="1">
    <citation type="journal article" date="2020" name="G3 (Bethesda)">
        <title>Improved Reference Genome for Cyclotella cryptica CCMP332, a Model for Cell Wall Morphogenesis, Salinity Adaptation, and Lipid Production in Diatoms (Bacillariophyta).</title>
        <authorList>
            <person name="Roberts W.R."/>
            <person name="Downey K.M."/>
            <person name="Ruck E.C."/>
            <person name="Traller J.C."/>
            <person name="Alverson A.J."/>
        </authorList>
    </citation>
    <scope>NUCLEOTIDE SEQUENCE [LARGE SCALE GENOMIC DNA]</scope>
    <source>
        <strain evidence="3 4">CCMP332</strain>
    </source>
</reference>
<keyword evidence="2" id="KW-1133">Transmembrane helix</keyword>
<feature type="transmembrane region" description="Helical" evidence="2">
    <location>
        <begin position="318"/>
        <end position="337"/>
    </location>
</feature>
<proteinExistence type="predicted"/>